<proteinExistence type="predicted"/>
<dbReference type="Proteomes" id="UP001189429">
    <property type="component" value="Unassembled WGS sequence"/>
</dbReference>
<evidence type="ECO:0000313" key="2">
    <source>
        <dbReference type="Proteomes" id="UP001189429"/>
    </source>
</evidence>
<comment type="caution">
    <text evidence="1">The sequence shown here is derived from an EMBL/GenBank/DDBJ whole genome shotgun (WGS) entry which is preliminary data.</text>
</comment>
<keyword evidence="2" id="KW-1185">Reference proteome</keyword>
<sequence length="390" mass="43545">MLIRNARILPPIAASFDDSEFAFNLQLAIHVRALVPLWAEVSPSPIKETEEYLAELAPSWRGCRTDSSAMYLGTRIGPGVSEQGIWKDAAAKWWSRVAELSRAGMATSLAARACNVNVLPCLSYLAQLFFLIPEIWRIEFTMLHRLLRFPPSSMRNAGILALGAWCGSPAPVGVFPYSVATILRAAAHAVRGWAHVLRALHETAVVHFPLVRVIRGSWSPPWWTTQRAIVQNYGLVMDQFRALPHPRPELDKLPAPVPPALVEAARRAMVDEELAAAAAAPPRKVKRQAAAMIALRGGLYDDRLDLLIGRRLRRWGIEISSEELRGRWLELRAVLRAARPSWLWSRLRAAANGWITSGRMHVIAPRPCIFGCDAKDDLAHYMNFEKLRSA</sequence>
<feature type="non-terminal residue" evidence="1">
    <location>
        <position position="390"/>
    </location>
</feature>
<name>A0ABN9VAQ5_9DINO</name>
<reference evidence="1" key="1">
    <citation type="submission" date="2023-10" db="EMBL/GenBank/DDBJ databases">
        <authorList>
            <person name="Chen Y."/>
            <person name="Shah S."/>
            <person name="Dougan E. K."/>
            <person name="Thang M."/>
            <person name="Chan C."/>
        </authorList>
    </citation>
    <scope>NUCLEOTIDE SEQUENCE [LARGE SCALE GENOMIC DNA]</scope>
</reference>
<gene>
    <name evidence="1" type="ORF">PCOR1329_LOCUS56282</name>
</gene>
<dbReference type="EMBL" id="CAUYUJ010016923">
    <property type="protein sequence ID" value="CAK0870088.1"/>
    <property type="molecule type" value="Genomic_DNA"/>
</dbReference>
<accession>A0ABN9VAQ5</accession>
<evidence type="ECO:0000313" key="1">
    <source>
        <dbReference type="EMBL" id="CAK0870088.1"/>
    </source>
</evidence>
<protein>
    <submittedName>
        <fullName evidence="1">Uncharacterized protein</fullName>
    </submittedName>
</protein>
<organism evidence="1 2">
    <name type="scientific">Prorocentrum cordatum</name>
    <dbReference type="NCBI Taxonomy" id="2364126"/>
    <lineage>
        <taxon>Eukaryota</taxon>
        <taxon>Sar</taxon>
        <taxon>Alveolata</taxon>
        <taxon>Dinophyceae</taxon>
        <taxon>Prorocentrales</taxon>
        <taxon>Prorocentraceae</taxon>
        <taxon>Prorocentrum</taxon>
    </lineage>
</organism>